<evidence type="ECO:0000313" key="1">
    <source>
        <dbReference type="EMBL" id="MBM1196783.1"/>
    </source>
</evidence>
<gene>
    <name evidence="1" type="ORF">GYN02_16580</name>
</gene>
<dbReference type="EMBL" id="JAAEBW010000010">
    <property type="protein sequence ID" value="MBM1196783.1"/>
    <property type="molecule type" value="Genomic_DNA"/>
</dbReference>
<sequence>MKRQNPIEIYFDESAQELLYSLVDRKNPNGIASGDDDTYMHTISAVFGLFASLLDENTPDLYPSEWQIIADSQRENAGAHRLPLTLLVLKSRLVVEVEDLADADDEISSGLLADKLAAFSSAQLCSIAVHVQRYHVARKRCSEYKFPEIKFKG</sequence>
<dbReference type="RefSeq" id="WP_203303353.1">
    <property type="nucleotide sequence ID" value="NZ_JAAEBW010000010.1"/>
</dbReference>
<name>A0ABS1ZJY3_9PSED</name>
<reference evidence="1 2" key="1">
    <citation type="submission" date="2020-01" db="EMBL/GenBank/DDBJ databases">
        <title>Comparative genomics of meat spoilage bacteria.</title>
        <authorList>
            <person name="Hilgarth M."/>
            <person name="Vogel R.F."/>
        </authorList>
    </citation>
    <scope>NUCLEOTIDE SEQUENCE [LARGE SCALE GENOMIC DNA]</scope>
    <source>
        <strain evidence="1 2">TMW2.2077</strain>
    </source>
</reference>
<comment type="caution">
    <text evidence="1">The sequence shown here is derived from an EMBL/GenBank/DDBJ whole genome shotgun (WGS) entry which is preliminary data.</text>
</comment>
<accession>A0ABS1ZJY3</accession>
<proteinExistence type="predicted"/>
<organism evidence="1 2">
    <name type="scientific">Pseudomonas weihenstephanensis</name>
    <dbReference type="NCBI Taxonomy" id="1608994"/>
    <lineage>
        <taxon>Bacteria</taxon>
        <taxon>Pseudomonadati</taxon>
        <taxon>Pseudomonadota</taxon>
        <taxon>Gammaproteobacteria</taxon>
        <taxon>Pseudomonadales</taxon>
        <taxon>Pseudomonadaceae</taxon>
        <taxon>Pseudomonas</taxon>
    </lineage>
</organism>
<protein>
    <submittedName>
        <fullName evidence="1">Uncharacterized protein</fullName>
    </submittedName>
</protein>
<keyword evidence="2" id="KW-1185">Reference proteome</keyword>
<dbReference type="Proteomes" id="UP000809529">
    <property type="component" value="Unassembled WGS sequence"/>
</dbReference>
<evidence type="ECO:0000313" key="2">
    <source>
        <dbReference type="Proteomes" id="UP000809529"/>
    </source>
</evidence>